<dbReference type="Pfam" id="PF01370">
    <property type="entry name" value="Epimerase"/>
    <property type="match status" value="1"/>
</dbReference>
<dbReference type="OrthoDB" id="2735536at2759"/>
<feature type="domain" description="NAD-dependent epimerase/dehydratase" evidence="3">
    <location>
        <begin position="9"/>
        <end position="253"/>
    </location>
</feature>
<evidence type="ECO:0000256" key="2">
    <source>
        <dbReference type="ARBA" id="ARBA00023445"/>
    </source>
</evidence>
<sequence>MATTNAQLVLVTGVSGYLGSHVVDQLVHAGYRVRGVVRSAKIAANKEAFSIYKDAVEIYGIDDLVSGVFPEAFEDVHDVIHVAAPLVGRAASAEEAFTVAVEGSLNILRQAEKAGVKHFSFASSIVAVSTGFLAGDFNKINEDQWCEVDKEGILNNKNTDPVTIYIAEKVLSELAVWEFADRHPHIEVTAVNPPYFYGPFAPGYKAYVGNSTISNSIFSTMVHLYSLITPKDDFNSPVPYFVDVRDVARALVAGALTSPPTSQVGRKRILLSGEWVQPAEIVELVETTRPALKGRLNEEFKKNPGGLKQIVDNKRLGEVLGLRVTPWKKTFLDGIDDLLRVEEEWKKAGLTPKYPDTI</sequence>
<dbReference type="SUPFAM" id="SSF51735">
    <property type="entry name" value="NAD(P)-binding Rossmann-fold domains"/>
    <property type="match status" value="1"/>
</dbReference>
<dbReference type="Gene3D" id="3.40.50.720">
    <property type="entry name" value="NAD(P)-binding Rossmann-like Domain"/>
    <property type="match status" value="1"/>
</dbReference>
<evidence type="ECO:0000256" key="1">
    <source>
        <dbReference type="ARBA" id="ARBA00023002"/>
    </source>
</evidence>
<accession>A0A4R0RNG8</accession>
<evidence type="ECO:0000313" key="5">
    <source>
        <dbReference type="Proteomes" id="UP000292702"/>
    </source>
</evidence>
<dbReference type="PANTHER" id="PTHR10366">
    <property type="entry name" value="NAD DEPENDENT EPIMERASE/DEHYDRATASE"/>
    <property type="match status" value="1"/>
</dbReference>
<dbReference type="STRING" id="92696.A0A4R0RNG8"/>
<keyword evidence="5" id="KW-1185">Reference proteome</keyword>
<evidence type="ECO:0000313" key="4">
    <source>
        <dbReference type="EMBL" id="TCD63894.1"/>
    </source>
</evidence>
<organism evidence="4 5">
    <name type="scientific">Steccherinum ochraceum</name>
    <dbReference type="NCBI Taxonomy" id="92696"/>
    <lineage>
        <taxon>Eukaryota</taxon>
        <taxon>Fungi</taxon>
        <taxon>Dikarya</taxon>
        <taxon>Basidiomycota</taxon>
        <taxon>Agaricomycotina</taxon>
        <taxon>Agaricomycetes</taxon>
        <taxon>Polyporales</taxon>
        <taxon>Steccherinaceae</taxon>
        <taxon>Steccherinum</taxon>
    </lineage>
</organism>
<protein>
    <recommendedName>
        <fullName evidence="3">NAD-dependent epimerase/dehydratase domain-containing protein</fullName>
    </recommendedName>
</protein>
<evidence type="ECO:0000259" key="3">
    <source>
        <dbReference type="Pfam" id="PF01370"/>
    </source>
</evidence>
<gene>
    <name evidence="4" type="ORF">EIP91_004803</name>
</gene>
<dbReference type="InterPro" id="IPR001509">
    <property type="entry name" value="Epimerase_deHydtase"/>
</dbReference>
<name>A0A4R0RNG8_9APHY</name>
<dbReference type="EMBL" id="RWJN01000268">
    <property type="protein sequence ID" value="TCD63894.1"/>
    <property type="molecule type" value="Genomic_DNA"/>
</dbReference>
<keyword evidence="1" id="KW-0560">Oxidoreductase</keyword>
<proteinExistence type="inferred from homology"/>
<dbReference type="PANTHER" id="PTHR10366:SF564">
    <property type="entry name" value="STEROL-4-ALPHA-CARBOXYLATE 3-DEHYDROGENASE, DECARBOXYLATING"/>
    <property type="match status" value="1"/>
</dbReference>
<dbReference type="GO" id="GO:0016616">
    <property type="term" value="F:oxidoreductase activity, acting on the CH-OH group of donors, NAD or NADP as acceptor"/>
    <property type="evidence" value="ECO:0007669"/>
    <property type="project" value="TreeGrafter"/>
</dbReference>
<dbReference type="InterPro" id="IPR050425">
    <property type="entry name" value="NAD(P)_dehydrat-like"/>
</dbReference>
<dbReference type="Proteomes" id="UP000292702">
    <property type="component" value="Unassembled WGS sequence"/>
</dbReference>
<reference evidence="4 5" key="1">
    <citation type="submission" date="2018-11" db="EMBL/GenBank/DDBJ databases">
        <title>Genome assembly of Steccherinum ochraceum LE-BIN_3174, the white-rot fungus of the Steccherinaceae family (The Residual Polyporoid clade, Polyporales, Basidiomycota).</title>
        <authorList>
            <person name="Fedorova T.V."/>
            <person name="Glazunova O.A."/>
            <person name="Landesman E.O."/>
            <person name="Moiseenko K.V."/>
            <person name="Psurtseva N.V."/>
            <person name="Savinova O.S."/>
            <person name="Shakhova N.V."/>
            <person name="Tyazhelova T.V."/>
            <person name="Vasina D.V."/>
        </authorList>
    </citation>
    <scope>NUCLEOTIDE SEQUENCE [LARGE SCALE GENOMIC DNA]</scope>
    <source>
        <strain evidence="4 5">LE-BIN_3174</strain>
    </source>
</reference>
<comment type="similarity">
    <text evidence="2">Belongs to the NAD(P)-dependent epimerase/dehydratase family. Dihydroflavonol-4-reductase subfamily.</text>
</comment>
<dbReference type="AlphaFoldDB" id="A0A4R0RNG8"/>
<dbReference type="InterPro" id="IPR036291">
    <property type="entry name" value="NAD(P)-bd_dom_sf"/>
</dbReference>
<comment type="caution">
    <text evidence="4">The sequence shown here is derived from an EMBL/GenBank/DDBJ whole genome shotgun (WGS) entry which is preliminary data.</text>
</comment>